<keyword evidence="1" id="KW-0812">Transmembrane</keyword>
<dbReference type="EMBL" id="GBRH01244114">
    <property type="protein sequence ID" value="JAD53781.1"/>
    <property type="molecule type" value="Transcribed_RNA"/>
</dbReference>
<evidence type="ECO:0000313" key="2">
    <source>
        <dbReference type="EMBL" id="JAD53781.1"/>
    </source>
</evidence>
<accession>A0A0A9ARM2</accession>
<reference evidence="2" key="1">
    <citation type="submission" date="2014-09" db="EMBL/GenBank/DDBJ databases">
        <authorList>
            <person name="Magalhaes I.L.F."/>
            <person name="Oliveira U."/>
            <person name="Santos F.R."/>
            <person name="Vidigal T.H.D.A."/>
            <person name="Brescovit A.D."/>
            <person name="Santos A.J."/>
        </authorList>
    </citation>
    <scope>NUCLEOTIDE SEQUENCE</scope>
    <source>
        <tissue evidence="2">Shoot tissue taken approximately 20 cm above the soil surface</tissue>
    </source>
</reference>
<sequence length="28" mass="3087">MIIPSLFHLSPTLFFSLLPSLSALLLSK</sequence>
<proteinExistence type="predicted"/>
<evidence type="ECO:0000256" key="1">
    <source>
        <dbReference type="SAM" id="Phobius"/>
    </source>
</evidence>
<feature type="transmembrane region" description="Helical" evidence="1">
    <location>
        <begin position="6"/>
        <end position="26"/>
    </location>
</feature>
<protein>
    <submittedName>
        <fullName evidence="2">Uncharacterized protein</fullName>
    </submittedName>
</protein>
<reference evidence="2" key="2">
    <citation type="journal article" date="2015" name="Data Brief">
        <title>Shoot transcriptome of the giant reed, Arundo donax.</title>
        <authorList>
            <person name="Barrero R.A."/>
            <person name="Guerrero F.D."/>
            <person name="Moolhuijzen P."/>
            <person name="Goolsby J.A."/>
            <person name="Tidwell J."/>
            <person name="Bellgard S.E."/>
            <person name="Bellgard M.I."/>
        </authorList>
    </citation>
    <scope>NUCLEOTIDE SEQUENCE</scope>
    <source>
        <tissue evidence="2">Shoot tissue taken approximately 20 cm above the soil surface</tissue>
    </source>
</reference>
<dbReference type="AlphaFoldDB" id="A0A0A9ARM2"/>
<keyword evidence="1" id="KW-0472">Membrane</keyword>
<organism evidence="2">
    <name type="scientific">Arundo donax</name>
    <name type="common">Giant reed</name>
    <name type="synonym">Donax arundinaceus</name>
    <dbReference type="NCBI Taxonomy" id="35708"/>
    <lineage>
        <taxon>Eukaryota</taxon>
        <taxon>Viridiplantae</taxon>
        <taxon>Streptophyta</taxon>
        <taxon>Embryophyta</taxon>
        <taxon>Tracheophyta</taxon>
        <taxon>Spermatophyta</taxon>
        <taxon>Magnoliopsida</taxon>
        <taxon>Liliopsida</taxon>
        <taxon>Poales</taxon>
        <taxon>Poaceae</taxon>
        <taxon>PACMAD clade</taxon>
        <taxon>Arundinoideae</taxon>
        <taxon>Arundineae</taxon>
        <taxon>Arundo</taxon>
    </lineage>
</organism>
<keyword evidence="1" id="KW-1133">Transmembrane helix</keyword>
<name>A0A0A9ARM2_ARUDO</name>